<proteinExistence type="predicted"/>
<dbReference type="EMBL" id="JAVHJM010000002">
    <property type="protein sequence ID" value="KAK6518731.1"/>
    <property type="molecule type" value="Genomic_DNA"/>
</dbReference>
<dbReference type="PANTHER" id="PTHR10039:SF16">
    <property type="entry name" value="GPI INOSITOL-DEACYLASE"/>
    <property type="match status" value="1"/>
</dbReference>
<dbReference type="InterPro" id="IPR056884">
    <property type="entry name" value="NPHP3-like_N"/>
</dbReference>
<evidence type="ECO:0000313" key="3">
    <source>
        <dbReference type="EMBL" id="KAK6518731.1"/>
    </source>
</evidence>
<name>A0AAN8NUX0_9PEZI</name>
<feature type="domain" description="Nephrocystin 3-like N-terminal" evidence="2">
    <location>
        <begin position="184"/>
        <end position="354"/>
    </location>
</feature>
<dbReference type="SUPFAM" id="SSF82171">
    <property type="entry name" value="DPP6 N-terminal domain-like"/>
    <property type="match status" value="1"/>
</dbReference>
<dbReference type="Pfam" id="PF24883">
    <property type="entry name" value="NPHP3_N"/>
    <property type="match status" value="1"/>
</dbReference>
<accession>A0AAN8NUX0</accession>
<keyword evidence="4" id="KW-1185">Reference proteome</keyword>
<dbReference type="Gene3D" id="2.130.10.10">
    <property type="entry name" value="YVTN repeat-like/Quinoprotein amine dehydrogenase"/>
    <property type="match status" value="2"/>
</dbReference>
<evidence type="ECO:0000256" key="1">
    <source>
        <dbReference type="ARBA" id="ARBA00022737"/>
    </source>
</evidence>
<dbReference type="SUPFAM" id="SSF52540">
    <property type="entry name" value="P-loop containing nucleoside triphosphate hydrolases"/>
    <property type="match status" value="1"/>
</dbReference>
<sequence>MEAVGAAASIIAIVELAGKLTKLFSRYVSDIKNAESDQIILYNRILATENLAKQVKDMIEGPDKDKLGNLTSLGDALAECQKIFKGLQQKLKPRGKAQLKSLFRYLKWPLDKSEIERVVGSLKKLEDVIHSALQIDTLKVILAIDNKVDKIVASFRPISGLPVVEAAIFGSFADQHEPKCLENTREQLLKDFKTWTTTQRSDTKPIFWLSGAAGTGKSTICRTFATILKDEKMLAASFFFKRGGGDRGNASKFVTTIAAGLSAHWSDLVPHIEGVVNKDSGISTKAMDNQFESLILQPLSAISGGASSIRPASVIVIDALDECDDDNNVRLLVRLLGKLSELNNVDIRVFITSRPETPITAGFKKIDGAYNDLVLHDIEKNIIRHDITIFFEKRFEIIVDEHDELLTAGWPGKDTIQQLVEISSPLFIVASTICRLLDESYFGPKEQLKRILEYQSKHHISKLGRTYLPVFDQLLIGKDKDEKESVIEAVTNLLGAILVPKSPMSRRDVSQLLNIDEITLLHKLRPFHSVLHVPQDPTESIRPYHLSFQEFLLDPRTKDVTDFCIDTAKVHSNIVKWCVSFLNNTLKRNICSQEPSWDIHHEREEKKAAKAAAEYTVPATRYACRFWMEHAIESGQPPIDNGQVHQFLEKHLLHWLELSTILDPFFTSQILPELLIRLRRMTSDGNSPGLSALLYEIFQFVSENRTLLTTYPLQIYTRAILDTSEHSKIRELFYDNTNIGWISRIQKSRRERGSQENKVYLPRLHGDWFRDDLDIQCIDFSDDRKLLCVSNAGTLWMFNLDEMDEPPVRFEVGLGCIAFANRFRRRENRIVVGTHDGEIRILDTESKNVFHILHGDGDSKCPKATSTRSLRKAAACDRWLASASNLAHSIRVWCFPAGTNHEPPVLSHTIEIPSTYTRFTYISFQQKLGGDYVLVAASSDALFRVWVINRATAKLGLVVERDSGPALPLCSQFCCYENQVTQISSFGSWRKDVFVCMVVGDNIEYFLSAGIKANMSDDFKASRERPRPKKIIQHNRKTRGLVALENETGDSIYLCGMGNDVELWRFPGNLPKVSYPSKDFHSIESVKAVYNYEERNRVALAASLSASGRVDVWDLQVASSSSRDRRTGTIDIKALRFSPDGRSIVSWESPTRTQIKLWKAASPDIPVRIIEANDLIDEMSIVFSADSEWIAAIVGNIICKVWSTVSGCLIHEWRITDSRYPTRHLAFSWDKKYLAIRSSSTHDRPSIEIWNLAPVPSCPTIHSTITTEPQADFYYEATEFHLAFSKDGQHLAWSDCGHPACISLYHIVSRSQLTIPWDQKLGDLNDLLCLFFIDDGRSLVWAQFVEGEDMPLKGQICLYVWDVLNRQIKRRSYVDTELPGLDFQIRNPQYKVLCAKGALDIKKWAESQGDQYDPQFEAYLSYQQCDDDLTGTWWLWNGRKVLAASEPLSSEELDFYDNTVAWITASGDLEMMEFDQAGMDRFEKWHPGIRYRNQD</sequence>
<comment type="caution">
    <text evidence="3">The sequence shown here is derived from an EMBL/GenBank/DDBJ whole genome shotgun (WGS) entry which is preliminary data.</text>
</comment>
<keyword evidence="1" id="KW-0677">Repeat</keyword>
<evidence type="ECO:0000313" key="4">
    <source>
        <dbReference type="Proteomes" id="UP001307849"/>
    </source>
</evidence>
<dbReference type="InterPro" id="IPR011047">
    <property type="entry name" value="Quinoprotein_ADH-like_sf"/>
</dbReference>
<reference evidence="3 4" key="1">
    <citation type="submission" date="2019-10" db="EMBL/GenBank/DDBJ databases">
        <authorList>
            <person name="Palmer J.M."/>
        </authorList>
    </citation>
    <scope>NUCLEOTIDE SEQUENCE [LARGE SCALE GENOMIC DNA]</scope>
    <source>
        <strain evidence="3 4">TWF506</strain>
    </source>
</reference>
<organism evidence="3 4">
    <name type="scientific">Arthrobotrys conoides</name>
    <dbReference type="NCBI Taxonomy" id="74498"/>
    <lineage>
        <taxon>Eukaryota</taxon>
        <taxon>Fungi</taxon>
        <taxon>Dikarya</taxon>
        <taxon>Ascomycota</taxon>
        <taxon>Pezizomycotina</taxon>
        <taxon>Orbiliomycetes</taxon>
        <taxon>Orbiliales</taxon>
        <taxon>Orbiliaceae</taxon>
        <taxon>Arthrobotrys</taxon>
    </lineage>
</organism>
<gene>
    <name evidence="3" type="ORF">TWF506_005869</name>
</gene>
<dbReference type="InterPro" id="IPR027417">
    <property type="entry name" value="P-loop_NTPase"/>
</dbReference>
<protein>
    <recommendedName>
        <fullName evidence="2">Nephrocystin 3-like N-terminal domain-containing protein</fullName>
    </recommendedName>
</protein>
<dbReference type="InterPro" id="IPR015943">
    <property type="entry name" value="WD40/YVTN_repeat-like_dom_sf"/>
</dbReference>
<evidence type="ECO:0000259" key="2">
    <source>
        <dbReference type="Pfam" id="PF24883"/>
    </source>
</evidence>
<dbReference type="Gene3D" id="3.40.50.300">
    <property type="entry name" value="P-loop containing nucleotide triphosphate hydrolases"/>
    <property type="match status" value="1"/>
</dbReference>
<dbReference type="PANTHER" id="PTHR10039">
    <property type="entry name" value="AMELOGENIN"/>
    <property type="match status" value="1"/>
</dbReference>
<dbReference type="SUPFAM" id="SSF50998">
    <property type="entry name" value="Quinoprotein alcohol dehydrogenase-like"/>
    <property type="match status" value="1"/>
</dbReference>
<dbReference type="Proteomes" id="UP001307849">
    <property type="component" value="Unassembled WGS sequence"/>
</dbReference>